<dbReference type="PROSITE" id="PS51296">
    <property type="entry name" value="RIESKE"/>
    <property type="match status" value="1"/>
</dbReference>
<keyword evidence="7" id="KW-1185">Reference proteome</keyword>
<proteinExistence type="predicted"/>
<keyword evidence="4" id="KW-0411">Iron-sulfur</keyword>
<reference evidence="6 7" key="1">
    <citation type="submission" date="2024-01" db="EMBL/GenBank/DDBJ databases">
        <title>Mesobacterium rodlantinim sp. nov., isolated from shallow sea hydrothermal systems off Kueishantao Island.</title>
        <authorList>
            <person name="Su Z."/>
            <person name="Tang K."/>
        </authorList>
    </citation>
    <scope>NUCLEOTIDE SEQUENCE [LARGE SCALE GENOMIC DNA]</scope>
    <source>
        <strain evidence="6 7">TK19101</strain>
    </source>
</reference>
<sequence length="108" mass="11699">MTAAARDKTWQDLIAVAELEAGDATPVQLGRRELAVFDTVDGIFVSYARCTHGAANLCDGYFDGRRIECPLHQGLFDARTGASLAAPARVPLRMIEARVIDGRVQVLV</sequence>
<dbReference type="RefSeq" id="WP_326297473.1">
    <property type="nucleotide sequence ID" value="NZ_JAYLLH010000012.1"/>
</dbReference>
<dbReference type="SUPFAM" id="SSF50022">
    <property type="entry name" value="ISP domain"/>
    <property type="match status" value="1"/>
</dbReference>
<evidence type="ECO:0000256" key="3">
    <source>
        <dbReference type="ARBA" id="ARBA00023004"/>
    </source>
</evidence>
<dbReference type="Proteomes" id="UP001348149">
    <property type="component" value="Unassembled WGS sequence"/>
</dbReference>
<evidence type="ECO:0000256" key="2">
    <source>
        <dbReference type="ARBA" id="ARBA00022723"/>
    </source>
</evidence>
<evidence type="ECO:0000256" key="4">
    <source>
        <dbReference type="ARBA" id="ARBA00023014"/>
    </source>
</evidence>
<keyword evidence="1" id="KW-0001">2Fe-2S</keyword>
<evidence type="ECO:0000259" key="5">
    <source>
        <dbReference type="PROSITE" id="PS51296"/>
    </source>
</evidence>
<organism evidence="6 7">
    <name type="scientific">Mesobacterium hydrothermale</name>
    <dbReference type="NCBI Taxonomy" id="3111907"/>
    <lineage>
        <taxon>Bacteria</taxon>
        <taxon>Pseudomonadati</taxon>
        <taxon>Pseudomonadota</taxon>
        <taxon>Alphaproteobacteria</taxon>
        <taxon>Rhodobacterales</taxon>
        <taxon>Roseobacteraceae</taxon>
        <taxon>Mesobacterium</taxon>
    </lineage>
</organism>
<dbReference type="Pfam" id="PF00355">
    <property type="entry name" value="Rieske"/>
    <property type="match status" value="1"/>
</dbReference>
<evidence type="ECO:0000313" key="6">
    <source>
        <dbReference type="EMBL" id="MEC3861752.1"/>
    </source>
</evidence>
<accession>A0ABU6HH11</accession>
<dbReference type="Gene3D" id="2.102.10.10">
    <property type="entry name" value="Rieske [2Fe-2S] iron-sulphur domain"/>
    <property type="match status" value="1"/>
</dbReference>
<comment type="caution">
    <text evidence="6">The sequence shown here is derived from an EMBL/GenBank/DDBJ whole genome shotgun (WGS) entry which is preliminary data.</text>
</comment>
<dbReference type="InterPro" id="IPR017941">
    <property type="entry name" value="Rieske_2Fe-2S"/>
</dbReference>
<dbReference type="CDD" id="cd03528">
    <property type="entry name" value="Rieske_RO_ferredoxin"/>
    <property type="match status" value="1"/>
</dbReference>
<evidence type="ECO:0000256" key="1">
    <source>
        <dbReference type="ARBA" id="ARBA00022714"/>
    </source>
</evidence>
<gene>
    <name evidence="6" type="ORF">VK792_10680</name>
</gene>
<protein>
    <submittedName>
        <fullName evidence="6">Non-heme iron oxygenase ferredoxin subunit</fullName>
    </submittedName>
</protein>
<dbReference type="EMBL" id="JAYLLH010000012">
    <property type="protein sequence ID" value="MEC3861752.1"/>
    <property type="molecule type" value="Genomic_DNA"/>
</dbReference>
<keyword evidence="2" id="KW-0479">Metal-binding</keyword>
<evidence type="ECO:0000313" key="7">
    <source>
        <dbReference type="Proteomes" id="UP001348149"/>
    </source>
</evidence>
<keyword evidence="3" id="KW-0408">Iron</keyword>
<feature type="domain" description="Rieske" evidence="5">
    <location>
        <begin position="11"/>
        <end position="106"/>
    </location>
</feature>
<name>A0ABU6HH11_9RHOB</name>
<dbReference type="InterPro" id="IPR036922">
    <property type="entry name" value="Rieske_2Fe-2S_sf"/>
</dbReference>